<evidence type="ECO:0000313" key="2">
    <source>
        <dbReference type="Proteomes" id="UP001055811"/>
    </source>
</evidence>
<evidence type="ECO:0000313" key="1">
    <source>
        <dbReference type="EMBL" id="KAI3699449.1"/>
    </source>
</evidence>
<keyword evidence="2" id="KW-1185">Reference proteome</keyword>
<reference evidence="2" key="1">
    <citation type="journal article" date="2022" name="Mol. Ecol. Resour.">
        <title>The genomes of chicory, endive, great burdock and yacon provide insights into Asteraceae palaeo-polyploidization history and plant inulin production.</title>
        <authorList>
            <person name="Fan W."/>
            <person name="Wang S."/>
            <person name="Wang H."/>
            <person name="Wang A."/>
            <person name="Jiang F."/>
            <person name="Liu H."/>
            <person name="Zhao H."/>
            <person name="Xu D."/>
            <person name="Zhang Y."/>
        </authorList>
    </citation>
    <scope>NUCLEOTIDE SEQUENCE [LARGE SCALE GENOMIC DNA]</scope>
    <source>
        <strain evidence="2">cv. Punajuju</strain>
    </source>
</reference>
<reference evidence="1 2" key="2">
    <citation type="journal article" date="2022" name="Mol. Ecol. Resour.">
        <title>The genomes of chicory, endive, great burdock and yacon provide insights into Asteraceae paleo-polyploidization history and plant inulin production.</title>
        <authorList>
            <person name="Fan W."/>
            <person name="Wang S."/>
            <person name="Wang H."/>
            <person name="Wang A."/>
            <person name="Jiang F."/>
            <person name="Liu H."/>
            <person name="Zhao H."/>
            <person name="Xu D."/>
            <person name="Zhang Y."/>
        </authorList>
    </citation>
    <scope>NUCLEOTIDE SEQUENCE [LARGE SCALE GENOMIC DNA]</scope>
    <source>
        <strain evidence="2">cv. Punajuju</strain>
        <tissue evidence="1">Leaves</tissue>
    </source>
</reference>
<protein>
    <submittedName>
        <fullName evidence="1">Uncharacterized protein</fullName>
    </submittedName>
</protein>
<accession>A0ACB8ZNA0</accession>
<proteinExistence type="predicted"/>
<dbReference type="EMBL" id="CM042016">
    <property type="protein sequence ID" value="KAI3699449.1"/>
    <property type="molecule type" value="Genomic_DNA"/>
</dbReference>
<name>A0ACB8ZNA0_CICIN</name>
<organism evidence="1 2">
    <name type="scientific">Cichorium intybus</name>
    <name type="common">Chicory</name>
    <dbReference type="NCBI Taxonomy" id="13427"/>
    <lineage>
        <taxon>Eukaryota</taxon>
        <taxon>Viridiplantae</taxon>
        <taxon>Streptophyta</taxon>
        <taxon>Embryophyta</taxon>
        <taxon>Tracheophyta</taxon>
        <taxon>Spermatophyta</taxon>
        <taxon>Magnoliopsida</taxon>
        <taxon>eudicotyledons</taxon>
        <taxon>Gunneridae</taxon>
        <taxon>Pentapetalae</taxon>
        <taxon>asterids</taxon>
        <taxon>campanulids</taxon>
        <taxon>Asterales</taxon>
        <taxon>Asteraceae</taxon>
        <taxon>Cichorioideae</taxon>
        <taxon>Cichorieae</taxon>
        <taxon>Cichoriinae</taxon>
        <taxon>Cichorium</taxon>
    </lineage>
</organism>
<sequence>MMRCLFGTYRPKLIKELSEKISLCFLSIFFSNMEDYMRTSFKRPHNPNFENVGNKRGKFSVSEQFSENLHSSDTVYRILCPSRKIGGVIGKGGGIIKALREETQAKITIDDFVPGSEERVVIIHSPSTKKPVVKQNDMEVHCAAQDALLKVHDRILEEEIVGGNDNNNNKNEKLVTTRLLLANNMVGCLLGKRGDVIQRLRKETGANIRILPENQLPVCALSTDELVQISAKPAIVKKALYEISTLLHQNPRKDNPIPSGPHGFRPPGPPMTNLPPPTNPIARWREDFGGNQSRFEFDHGGDTPTEFSMKILCSKSKIGGVIGKGGSNVRQIQQEFGTNIHVDDVAADSDERVICVSSCEDSWNPRSRTIDTILVLQDKTSEHDEKGIVTSRLLMSSSKVGCLLGQKGQVINEMRRRTKADIRVFSKEEKPKCAGKDEELVQVCGLYGSVKDALIEIASRYRERCLRDTKPEPPLPPVERPSPRLAGFQPFKGGGRREYEPYSHLAPLRDYETYSHEAPLRDYEPRVYRDYEYESNTYIAPRMGGGYTSPSPPRDYEPPQGYLPSRFLGGVDLKMPSTSRHGVGNFSEIPRTRSYGGGSESSIPDIHGSYSTHDTYQTYNGPKRPSRTQQEPYTNINPPYNLYQNNPHHQEHYSQNSYQH</sequence>
<gene>
    <name evidence="1" type="ORF">L2E82_43770</name>
</gene>
<dbReference type="Proteomes" id="UP001055811">
    <property type="component" value="Linkage Group LG08"/>
</dbReference>
<comment type="caution">
    <text evidence="1">The sequence shown here is derived from an EMBL/GenBank/DDBJ whole genome shotgun (WGS) entry which is preliminary data.</text>
</comment>